<organism evidence="2 3">
    <name type="scientific">Elysia marginata</name>
    <dbReference type="NCBI Taxonomy" id="1093978"/>
    <lineage>
        <taxon>Eukaryota</taxon>
        <taxon>Metazoa</taxon>
        <taxon>Spiralia</taxon>
        <taxon>Lophotrochozoa</taxon>
        <taxon>Mollusca</taxon>
        <taxon>Gastropoda</taxon>
        <taxon>Heterobranchia</taxon>
        <taxon>Euthyneura</taxon>
        <taxon>Panpulmonata</taxon>
        <taxon>Sacoglossa</taxon>
        <taxon>Placobranchoidea</taxon>
        <taxon>Plakobranchidae</taxon>
        <taxon>Elysia</taxon>
    </lineage>
</organism>
<feature type="region of interest" description="Disordered" evidence="1">
    <location>
        <begin position="33"/>
        <end position="69"/>
    </location>
</feature>
<evidence type="ECO:0000313" key="3">
    <source>
        <dbReference type="Proteomes" id="UP000762676"/>
    </source>
</evidence>
<sequence>MLSCPTVWPVLRRPRSRPQSKTLRLLWRLDDRPNQGLPNANVLNPDTNGTNWNTVSDETKLKSPQATES</sequence>
<dbReference type="Proteomes" id="UP000762676">
    <property type="component" value="Unassembled WGS sequence"/>
</dbReference>
<gene>
    <name evidence="2" type="ORF">ElyMa_007017900</name>
</gene>
<dbReference type="AlphaFoldDB" id="A0AAV4JQJ4"/>
<keyword evidence="3" id="KW-1185">Reference proteome</keyword>
<protein>
    <submittedName>
        <fullName evidence="2">Uncharacterized protein</fullName>
    </submittedName>
</protein>
<accession>A0AAV4JQJ4</accession>
<proteinExistence type="predicted"/>
<name>A0AAV4JQJ4_9GAST</name>
<reference evidence="2 3" key="1">
    <citation type="journal article" date="2021" name="Elife">
        <title>Chloroplast acquisition without the gene transfer in kleptoplastic sea slugs, Plakobranchus ocellatus.</title>
        <authorList>
            <person name="Maeda T."/>
            <person name="Takahashi S."/>
            <person name="Yoshida T."/>
            <person name="Shimamura S."/>
            <person name="Takaki Y."/>
            <person name="Nagai Y."/>
            <person name="Toyoda A."/>
            <person name="Suzuki Y."/>
            <person name="Arimoto A."/>
            <person name="Ishii H."/>
            <person name="Satoh N."/>
            <person name="Nishiyama T."/>
            <person name="Hasebe M."/>
            <person name="Maruyama T."/>
            <person name="Minagawa J."/>
            <person name="Obokata J."/>
            <person name="Shigenobu S."/>
        </authorList>
    </citation>
    <scope>NUCLEOTIDE SEQUENCE [LARGE SCALE GENOMIC DNA]</scope>
</reference>
<dbReference type="EMBL" id="BMAT01014017">
    <property type="protein sequence ID" value="GFS25053.1"/>
    <property type="molecule type" value="Genomic_DNA"/>
</dbReference>
<feature type="compositionally biased region" description="Polar residues" evidence="1">
    <location>
        <begin position="36"/>
        <end position="69"/>
    </location>
</feature>
<comment type="caution">
    <text evidence="2">The sequence shown here is derived from an EMBL/GenBank/DDBJ whole genome shotgun (WGS) entry which is preliminary data.</text>
</comment>
<evidence type="ECO:0000256" key="1">
    <source>
        <dbReference type="SAM" id="MobiDB-lite"/>
    </source>
</evidence>
<evidence type="ECO:0000313" key="2">
    <source>
        <dbReference type="EMBL" id="GFS25053.1"/>
    </source>
</evidence>